<evidence type="ECO:0000256" key="2">
    <source>
        <dbReference type="PROSITE-ProRule" id="PRU00068"/>
    </source>
</evidence>
<dbReference type="SMART" id="SM00608">
    <property type="entry name" value="ACR"/>
    <property type="match status" value="1"/>
</dbReference>
<evidence type="ECO:0000256" key="1">
    <source>
        <dbReference type="ARBA" id="ARBA00023157"/>
    </source>
</evidence>
<feature type="disulfide bond" evidence="2">
    <location>
        <begin position="450"/>
        <end position="470"/>
    </location>
</feature>
<feature type="domain" description="Disintegrin" evidence="5">
    <location>
        <begin position="392"/>
        <end position="478"/>
    </location>
</feature>
<protein>
    <submittedName>
        <fullName evidence="7">Disintegrin and metalloproteinase domain-containing protein 19</fullName>
    </submittedName>
</protein>
<feature type="active site" evidence="3">
    <location>
        <position position="321"/>
    </location>
</feature>
<sequence length="1237" mass="137744">MSWVFKKEPEEKSIFSPLAAWRPAAEREFECGLSGPKSQLEEEMKEAVIPKPHSGKRRRVMTLHFIGKTQHPAMGEISVWAEGRELVMEIERNHQLLGRDFTETHYTEDGVPVTVAPNYTDHCFYHGQVRGHTDSWVALSTCIGVRGLIVLNANNSYYLEPMGERDTAGHMIYRTEHLSVRGGTCGHEHSSPQSGSNTVDIAHLINPLHQRIITSDPCGTQFYRALNIRVPLIGLEVWTKGDQCKVSDEPNTTLWSFLQWRQKLKARKKHDNAQLLTGVVFKGTTIGMAPLEGMCSHENSGGINVDHSEAAIGAAATMAHEIGHNFGMSHDNEGCCVEVTPEQGGCVMAAATGHPFPRVFSACSKKDLASYFQKGGGMCLFNMPNMKDLVGGKRCGNGFVEDGEECDCGQPEECTSSCCHANNCTLKAEAQCAHGVCCKGCQLKQAGTMCREPAGSCDLPEYCTGASPYCPSNVYLLDGSSCLHGRAYCHNGMCLTHEQQCVQLWGSGAWPAPDACFQDVNAAGNAYGNCGKDSLGNYMKCGRSNAICGKIQCQSAAKKPKGTNAVPIDTTIRFNGQEVKCRGTFVYATQDGEGDLPDPGLVMTGTKCGEGKACQQGLVAGLLFAFLVLLPGVLGMFSCWKIKTSPFHKWRARRNQNTQTSRNEVSGQKPKNGHLNPAFRLKTIGLSNKPNNAKKSPHLSREVLPLRPGPGLNGSQPVNIVRPLRTAPTPDIQRNFKEFRPVKLPTTLLKSPGMAEKLIPPKKPLPVNPARTTLQYSFETVEGMKDICREHARLLLHNKFVVILGDSIQRAVYKDLVLLLQRDSFLTVSQLRAKGELNFEQDFLVEGGKIGGLTNGTEYKEVRQFRSAHHLVRFYFLTRVYSKYVESVLADFQAGPQPDVLIVNLCVWDVSRYGPSSMEEYRVNLGKFFTRLGEVLLPECLVMWNMAMPLGKKIYGGFLIPELQHLDQSLRSDIIEANFYSATLADSHRFDVLDLHYHFRFELQNRTKDGVHWNQLAHRKITFLLLAHIAEAWNVEVPDSKRQNLLCNENIEYNPAACQHGNREARQPSIYSSPAAEVGMGTPKTLGNQHIIKTPFLNLIFHSACGGGPNTSFQDDSPLIGVSASVMGFTTGYISFEEHHSNHYNRNNTMNNEPCWNENRRFLAPNQYFHREALRPAPEIHAFHYREPLFGGMSMYNDAPYLSAAYENRSNVVMKQRPVKRYYPPNKRPNAKPYYRN</sequence>
<dbReference type="CDD" id="cd04269">
    <property type="entry name" value="ZnMc_adamalysin_II_like"/>
    <property type="match status" value="1"/>
</dbReference>
<keyword evidence="3" id="KW-0479">Metal-binding</keyword>
<feature type="region of interest" description="Disordered" evidence="4">
    <location>
        <begin position="651"/>
        <end position="676"/>
    </location>
</feature>
<accession>A0A444TYY8</accession>
<keyword evidence="7" id="KW-0401">Integrin</keyword>
<dbReference type="GO" id="GO:0006508">
    <property type="term" value="P:proteolysis"/>
    <property type="evidence" value="ECO:0007669"/>
    <property type="project" value="InterPro"/>
</dbReference>
<feature type="binding site" evidence="3">
    <location>
        <position position="324"/>
    </location>
    <ligand>
        <name>Zn(2+)</name>
        <dbReference type="ChEBI" id="CHEBI:29105"/>
        <note>catalytic</note>
    </ligand>
</feature>
<dbReference type="Proteomes" id="UP000289886">
    <property type="component" value="Unassembled WGS sequence"/>
</dbReference>
<dbReference type="PANTHER" id="PTHR11905:SF38">
    <property type="entry name" value="DISINTEGRIN AND METALLOPROTEINASE DOMAIN-CONTAINING PROTEIN 33"/>
    <property type="match status" value="1"/>
</dbReference>
<dbReference type="InterPro" id="IPR036436">
    <property type="entry name" value="Disintegrin_dom_sf"/>
</dbReference>
<dbReference type="PROSITE" id="PS50215">
    <property type="entry name" value="ADAM_MEPRO"/>
    <property type="match status" value="1"/>
</dbReference>
<comment type="caution">
    <text evidence="3">Lacks conserved residue(s) required for the propagation of feature annotation.</text>
</comment>
<dbReference type="FunFam" id="4.10.70.10:FF:000001">
    <property type="entry name" value="Disintegrin and metalloproteinase domain-containing protein 22"/>
    <property type="match status" value="1"/>
</dbReference>
<keyword evidence="1 2" id="KW-1015">Disulfide bond</keyword>
<dbReference type="Pfam" id="PF08516">
    <property type="entry name" value="ADAM_CR"/>
    <property type="match status" value="1"/>
</dbReference>
<dbReference type="GO" id="GO:0007229">
    <property type="term" value="P:integrin-mediated signaling pathway"/>
    <property type="evidence" value="ECO:0007669"/>
    <property type="project" value="UniProtKB-KW"/>
</dbReference>
<feature type="binding site" evidence="3">
    <location>
        <position position="320"/>
    </location>
    <ligand>
        <name>Zn(2+)</name>
        <dbReference type="ChEBI" id="CHEBI:29105"/>
        <note>catalytic</note>
    </ligand>
</feature>
<dbReference type="SUPFAM" id="SSF57552">
    <property type="entry name" value="Blood coagulation inhibitor (disintegrin)"/>
    <property type="match status" value="1"/>
</dbReference>
<evidence type="ECO:0000256" key="4">
    <source>
        <dbReference type="SAM" id="MobiDB-lite"/>
    </source>
</evidence>
<dbReference type="Gene3D" id="3.40.50.1110">
    <property type="entry name" value="SGNH hydrolase"/>
    <property type="match status" value="1"/>
</dbReference>
<dbReference type="InterPro" id="IPR034027">
    <property type="entry name" value="Reprolysin_adamalysin"/>
</dbReference>
<dbReference type="InterPro" id="IPR024079">
    <property type="entry name" value="MetalloPept_cat_dom_sf"/>
</dbReference>
<keyword evidence="3" id="KW-0862">Zinc</keyword>
<dbReference type="Pfam" id="PF00200">
    <property type="entry name" value="Disintegrin"/>
    <property type="match status" value="1"/>
</dbReference>
<dbReference type="PROSITE" id="PS50214">
    <property type="entry name" value="DISINTEGRIN_2"/>
    <property type="match status" value="1"/>
</dbReference>
<dbReference type="SUPFAM" id="SSF52266">
    <property type="entry name" value="SGNH hydrolase"/>
    <property type="match status" value="1"/>
</dbReference>
<dbReference type="PANTHER" id="PTHR11905">
    <property type="entry name" value="ADAM A DISINTEGRIN AND METALLOPROTEASE DOMAIN"/>
    <property type="match status" value="1"/>
</dbReference>
<evidence type="ECO:0000313" key="8">
    <source>
        <dbReference type="Proteomes" id="UP000289886"/>
    </source>
</evidence>
<name>A0A444TYY8_ACIRT</name>
<dbReference type="SUPFAM" id="SSF55486">
    <property type="entry name" value="Metalloproteases ('zincins'), catalytic domain"/>
    <property type="match status" value="1"/>
</dbReference>
<feature type="domain" description="Peptidase M12B" evidence="6">
    <location>
        <begin position="222"/>
        <end position="384"/>
    </location>
</feature>
<dbReference type="InterPro" id="IPR006586">
    <property type="entry name" value="ADAM_Cys-rich"/>
</dbReference>
<dbReference type="InterPro" id="IPR036514">
    <property type="entry name" value="SGNH_hydro_sf"/>
</dbReference>
<organism evidence="7 8">
    <name type="scientific">Acipenser ruthenus</name>
    <name type="common">Sterlet sturgeon</name>
    <dbReference type="NCBI Taxonomy" id="7906"/>
    <lineage>
        <taxon>Eukaryota</taxon>
        <taxon>Metazoa</taxon>
        <taxon>Chordata</taxon>
        <taxon>Craniata</taxon>
        <taxon>Vertebrata</taxon>
        <taxon>Euteleostomi</taxon>
        <taxon>Actinopterygii</taxon>
        <taxon>Chondrostei</taxon>
        <taxon>Acipenseriformes</taxon>
        <taxon>Acipenseridae</taxon>
        <taxon>Acipenser</taxon>
    </lineage>
</organism>
<evidence type="ECO:0000259" key="5">
    <source>
        <dbReference type="PROSITE" id="PS50214"/>
    </source>
</evidence>
<dbReference type="Pfam" id="PF01562">
    <property type="entry name" value="Pep_M12B_propep"/>
    <property type="match status" value="1"/>
</dbReference>
<evidence type="ECO:0000256" key="3">
    <source>
        <dbReference type="PROSITE-ProRule" id="PRU00276"/>
    </source>
</evidence>
<keyword evidence="8" id="KW-1185">Reference proteome</keyword>
<dbReference type="InterPro" id="IPR002870">
    <property type="entry name" value="Peptidase_M12B_N"/>
</dbReference>
<dbReference type="InterPro" id="IPR001590">
    <property type="entry name" value="Peptidase_M12B"/>
</dbReference>
<proteinExistence type="predicted"/>
<dbReference type="GO" id="GO:0004222">
    <property type="term" value="F:metalloendopeptidase activity"/>
    <property type="evidence" value="ECO:0007669"/>
    <property type="project" value="InterPro"/>
</dbReference>
<dbReference type="GO" id="GO:0046872">
    <property type="term" value="F:metal ion binding"/>
    <property type="evidence" value="ECO:0007669"/>
    <property type="project" value="UniProtKB-KW"/>
</dbReference>
<dbReference type="PRINTS" id="PR00289">
    <property type="entry name" value="DISINTEGRIN"/>
</dbReference>
<comment type="caution">
    <text evidence="7">The sequence shown here is derived from an EMBL/GenBank/DDBJ whole genome shotgun (WGS) entry which is preliminary data.</text>
</comment>
<reference evidence="7 8" key="1">
    <citation type="submission" date="2019-01" db="EMBL/GenBank/DDBJ databases">
        <title>Draft Genome and Complete Hox-Cluster Characterization of the Sterlet Sturgeon (Acipenser ruthenus).</title>
        <authorList>
            <person name="Wei Q."/>
        </authorList>
    </citation>
    <scope>NUCLEOTIDE SEQUENCE [LARGE SCALE GENOMIC DNA]</scope>
    <source>
        <strain evidence="7">WHYD16114868_AA</strain>
        <tissue evidence="7">Blood</tissue>
    </source>
</reference>
<evidence type="ECO:0000259" key="6">
    <source>
        <dbReference type="PROSITE" id="PS50215"/>
    </source>
</evidence>
<dbReference type="EMBL" id="SCEB01215713">
    <property type="protein sequence ID" value="RXM28099.1"/>
    <property type="molecule type" value="Genomic_DNA"/>
</dbReference>
<dbReference type="SMART" id="SM00050">
    <property type="entry name" value="DISIN"/>
    <property type="match status" value="1"/>
</dbReference>
<feature type="binding site" evidence="3">
    <location>
        <position position="330"/>
    </location>
    <ligand>
        <name>Zn(2+)</name>
        <dbReference type="ChEBI" id="CHEBI:29105"/>
        <note>catalytic</note>
    </ligand>
</feature>
<dbReference type="Pfam" id="PF01421">
    <property type="entry name" value="Reprolysin"/>
    <property type="match status" value="1"/>
</dbReference>
<dbReference type="FunFam" id="3.40.390.10:FF:000002">
    <property type="entry name" value="Disintegrin and metalloproteinase domain-containing protein 22"/>
    <property type="match status" value="1"/>
</dbReference>
<gene>
    <name evidence="7" type="ORF">EOD39_10039</name>
</gene>
<feature type="compositionally biased region" description="Polar residues" evidence="4">
    <location>
        <begin position="655"/>
        <end position="666"/>
    </location>
</feature>
<dbReference type="AlphaFoldDB" id="A0A444TYY8"/>
<dbReference type="InterPro" id="IPR001762">
    <property type="entry name" value="Disintegrin_dom"/>
</dbReference>
<dbReference type="Gene3D" id="4.10.70.10">
    <property type="entry name" value="Disintegrin domain"/>
    <property type="match status" value="1"/>
</dbReference>
<dbReference type="Gene3D" id="3.40.390.10">
    <property type="entry name" value="Collagenase (Catalytic Domain)"/>
    <property type="match status" value="1"/>
</dbReference>
<evidence type="ECO:0000313" key="7">
    <source>
        <dbReference type="EMBL" id="RXM28099.1"/>
    </source>
</evidence>